<evidence type="ECO:0000313" key="3">
    <source>
        <dbReference type="Proteomes" id="UP000637643"/>
    </source>
</evidence>
<dbReference type="AlphaFoldDB" id="A0A917FNL5"/>
<keyword evidence="3" id="KW-1185">Reference proteome</keyword>
<reference evidence="2" key="1">
    <citation type="journal article" date="2014" name="Int. J. Syst. Evol. Microbiol.">
        <title>Complete genome sequence of Corynebacterium casei LMG S-19264T (=DSM 44701T), isolated from a smear-ripened cheese.</title>
        <authorList>
            <consortium name="US DOE Joint Genome Institute (JGI-PGF)"/>
            <person name="Walter F."/>
            <person name="Albersmeier A."/>
            <person name="Kalinowski J."/>
            <person name="Ruckert C."/>
        </authorList>
    </citation>
    <scope>NUCLEOTIDE SEQUENCE</scope>
    <source>
        <strain evidence="2">CGMCC 1.16134</strain>
    </source>
</reference>
<protein>
    <submittedName>
        <fullName evidence="2">Uncharacterized protein</fullName>
    </submittedName>
</protein>
<name>A0A917FNL5_9BACL</name>
<proteinExistence type="predicted"/>
<dbReference type="EMBL" id="BMKR01000019">
    <property type="protein sequence ID" value="GGF91849.1"/>
    <property type="molecule type" value="Genomic_DNA"/>
</dbReference>
<sequence length="66" mass="6951">MFGLPAAVVPRFLDYTTIRSGNLGTKADAIAPTVPKFPSVTLTLVIAFFSSFYIGVKDAQGGAKKS</sequence>
<dbReference type="Proteomes" id="UP000637643">
    <property type="component" value="Unassembled WGS sequence"/>
</dbReference>
<gene>
    <name evidence="2" type="ORF">GCM10010912_41040</name>
</gene>
<keyword evidence="1" id="KW-0472">Membrane</keyword>
<keyword evidence="1" id="KW-1133">Transmembrane helix</keyword>
<evidence type="ECO:0000313" key="2">
    <source>
        <dbReference type="EMBL" id="GGF91849.1"/>
    </source>
</evidence>
<feature type="transmembrane region" description="Helical" evidence="1">
    <location>
        <begin position="37"/>
        <end position="56"/>
    </location>
</feature>
<reference evidence="2" key="2">
    <citation type="submission" date="2020-09" db="EMBL/GenBank/DDBJ databases">
        <authorList>
            <person name="Sun Q."/>
            <person name="Zhou Y."/>
        </authorList>
    </citation>
    <scope>NUCLEOTIDE SEQUENCE</scope>
    <source>
        <strain evidence="2">CGMCC 1.16134</strain>
    </source>
</reference>
<keyword evidence="1" id="KW-0812">Transmembrane</keyword>
<comment type="caution">
    <text evidence="2">The sequence shown here is derived from an EMBL/GenBank/DDBJ whole genome shotgun (WGS) entry which is preliminary data.</text>
</comment>
<organism evidence="2 3">
    <name type="scientific">Paenibacillus albidus</name>
    <dbReference type="NCBI Taxonomy" id="2041023"/>
    <lineage>
        <taxon>Bacteria</taxon>
        <taxon>Bacillati</taxon>
        <taxon>Bacillota</taxon>
        <taxon>Bacilli</taxon>
        <taxon>Bacillales</taxon>
        <taxon>Paenibacillaceae</taxon>
        <taxon>Paenibacillus</taxon>
    </lineage>
</organism>
<evidence type="ECO:0000256" key="1">
    <source>
        <dbReference type="SAM" id="Phobius"/>
    </source>
</evidence>
<accession>A0A917FNL5</accession>